<reference evidence="1 2" key="1">
    <citation type="submission" date="2024-10" db="EMBL/GenBank/DDBJ databases">
        <title>The Natural Products Discovery Center: Release of the First 8490 Sequenced Strains for Exploring Actinobacteria Biosynthetic Diversity.</title>
        <authorList>
            <person name="Kalkreuter E."/>
            <person name="Kautsar S.A."/>
            <person name="Yang D."/>
            <person name="Bader C.D."/>
            <person name="Teijaro C.N."/>
            <person name="Fluegel L."/>
            <person name="Davis C.M."/>
            <person name="Simpson J.R."/>
            <person name="Lauterbach L."/>
            <person name="Steele A.D."/>
            <person name="Gui C."/>
            <person name="Meng S."/>
            <person name="Li G."/>
            <person name="Viehrig K."/>
            <person name="Ye F."/>
            <person name="Su P."/>
            <person name="Kiefer A.F."/>
            <person name="Nichols A."/>
            <person name="Cepeda A.J."/>
            <person name="Yan W."/>
            <person name="Fan B."/>
            <person name="Jiang Y."/>
            <person name="Adhikari A."/>
            <person name="Zheng C.-J."/>
            <person name="Schuster L."/>
            <person name="Cowan T.M."/>
            <person name="Smanski M.J."/>
            <person name="Chevrette M.G."/>
            <person name="De Carvalho L.P.S."/>
            <person name="Shen B."/>
        </authorList>
    </citation>
    <scope>NUCLEOTIDE SEQUENCE [LARGE SCALE GENOMIC DNA]</scope>
    <source>
        <strain evidence="1 2">NPDC002593</strain>
    </source>
</reference>
<gene>
    <name evidence="1" type="ORF">ACFYXQ_11245</name>
</gene>
<dbReference type="EMBL" id="JBIAQY010000003">
    <property type="protein sequence ID" value="MFF3568336.1"/>
    <property type="molecule type" value="Genomic_DNA"/>
</dbReference>
<accession>A0ABW6RWD3</accession>
<dbReference type="Gene3D" id="3.90.226.10">
    <property type="entry name" value="2-enoyl-CoA Hydratase, Chain A, domain 1"/>
    <property type="match status" value="1"/>
</dbReference>
<comment type="caution">
    <text evidence="1">The sequence shown here is derived from an EMBL/GenBank/DDBJ whole genome shotgun (WGS) entry which is preliminary data.</text>
</comment>
<evidence type="ECO:0000313" key="1">
    <source>
        <dbReference type="EMBL" id="MFF3568336.1"/>
    </source>
</evidence>
<dbReference type="RefSeq" id="WP_040816909.1">
    <property type="nucleotide sequence ID" value="NZ_JBIAQY010000003.1"/>
</dbReference>
<protein>
    <submittedName>
        <fullName evidence="1">Enoyl-CoA hydratase/isomerase family protein</fullName>
    </submittedName>
</protein>
<sequence>MPYLEHEGDVAILYFGESQHTAGSDPENRFHPEWIAGFHALLDDIEAQDGPCALVTTGAGKYYSTGADLRWAAEHPDEVDGYLSEIQLLLARLLIAPLPTVAALQGHTFGAGAFLALAHDRAVMRVDRGYFCLPGITIGASYAPGTVALASARLAPRAAHEALVSGRRYGGVDALTLGLVDETAAENEVLCAAVEYAKNLAHTRGAVLGDIKSRLYEEAVTRLRTPVAGYNNASVACG</sequence>
<proteinExistence type="predicted"/>
<dbReference type="Proteomes" id="UP001601992">
    <property type="component" value="Unassembled WGS sequence"/>
</dbReference>
<organism evidence="1 2">
    <name type="scientific">Nocardia jiangxiensis</name>
    <dbReference type="NCBI Taxonomy" id="282685"/>
    <lineage>
        <taxon>Bacteria</taxon>
        <taxon>Bacillati</taxon>
        <taxon>Actinomycetota</taxon>
        <taxon>Actinomycetes</taxon>
        <taxon>Mycobacteriales</taxon>
        <taxon>Nocardiaceae</taxon>
        <taxon>Nocardia</taxon>
    </lineage>
</organism>
<name>A0ABW6RWD3_9NOCA</name>
<keyword evidence="2" id="KW-1185">Reference proteome</keyword>
<dbReference type="InterPro" id="IPR029045">
    <property type="entry name" value="ClpP/crotonase-like_dom_sf"/>
</dbReference>
<dbReference type="PANTHER" id="PTHR11941">
    <property type="entry name" value="ENOYL-COA HYDRATASE-RELATED"/>
    <property type="match status" value="1"/>
</dbReference>
<dbReference type="InterPro" id="IPR001753">
    <property type="entry name" value="Enoyl-CoA_hydra/iso"/>
</dbReference>
<dbReference type="Pfam" id="PF00378">
    <property type="entry name" value="ECH_1"/>
    <property type="match status" value="1"/>
</dbReference>
<evidence type="ECO:0000313" key="2">
    <source>
        <dbReference type="Proteomes" id="UP001601992"/>
    </source>
</evidence>
<dbReference type="SUPFAM" id="SSF52096">
    <property type="entry name" value="ClpP/crotonase"/>
    <property type="match status" value="1"/>
</dbReference>
<dbReference type="CDD" id="cd06558">
    <property type="entry name" value="crotonase-like"/>
    <property type="match status" value="1"/>
</dbReference>
<dbReference type="PANTHER" id="PTHR11941:SF75">
    <property type="entry name" value="ENOYL-COA HYDRATASE_ISOMERASE FAMILY PROTEIN"/>
    <property type="match status" value="1"/>
</dbReference>